<dbReference type="PANTHER" id="PTHR46105:SF28">
    <property type="entry name" value="ZINC FINGER PROTEIN 37-LIKE"/>
    <property type="match status" value="1"/>
</dbReference>
<dbReference type="Pfam" id="PF00651">
    <property type="entry name" value="BTB"/>
    <property type="match status" value="1"/>
</dbReference>
<evidence type="ECO:0000313" key="3">
    <source>
        <dbReference type="Ensembl" id="ENSSFAP00005012192.1"/>
    </source>
</evidence>
<dbReference type="GO" id="GO:0000981">
    <property type="term" value="F:DNA-binding transcription factor activity, RNA polymerase II-specific"/>
    <property type="evidence" value="ECO:0007669"/>
    <property type="project" value="TreeGrafter"/>
</dbReference>
<dbReference type="SMART" id="SM00225">
    <property type="entry name" value="BTB"/>
    <property type="match status" value="1"/>
</dbReference>
<proteinExistence type="predicted"/>
<dbReference type="PANTHER" id="PTHR46105">
    <property type="entry name" value="AGAP004733-PA"/>
    <property type="match status" value="1"/>
</dbReference>
<feature type="domain" description="BTB" evidence="2">
    <location>
        <begin position="26"/>
        <end position="92"/>
    </location>
</feature>
<dbReference type="PROSITE" id="PS50097">
    <property type="entry name" value="BTB"/>
    <property type="match status" value="1"/>
</dbReference>
<dbReference type="OMA" id="VQHEPQS"/>
<evidence type="ECO:0000259" key="2">
    <source>
        <dbReference type="PROSITE" id="PS50097"/>
    </source>
</evidence>
<organism evidence="3 4">
    <name type="scientific">Salarias fasciatus</name>
    <name type="common">Jewelled blenny</name>
    <name type="synonym">Blennius fasciatus</name>
    <dbReference type="NCBI Taxonomy" id="181472"/>
    <lineage>
        <taxon>Eukaryota</taxon>
        <taxon>Metazoa</taxon>
        <taxon>Chordata</taxon>
        <taxon>Craniata</taxon>
        <taxon>Vertebrata</taxon>
        <taxon>Euteleostomi</taxon>
        <taxon>Actinopterygii</taxon>
        <taxon>Neopterygii</taxon>
        <taxon>Teleostei</taxon>
        <taxon>Neoteleostei</taxon>
        <taxon>Acanthomorphata</taxon>
        <taxon>Ovalentaria</taxon>
        <taxon>Blenniimorphae</taxon>
        <taxon>Blenniiformes</taxon>
        <taxon>Blennioidei</taxon>
        <taxon>Blenniidae</taxon>
        <taxon>Salariinae</taxon>
        <taxon>Salarias</taxon>
    </lineage>
</organism>
<reference evidence="3" key="3">
    <citation type="submission" date="2025-09" db="UniProtKB">
        <authorList>
            <consortium name="Ensembl"/>
        </authorList>
    </citation>
    <scope>IDENTIFICATION</scope>
</reference>
<dbReference type="Proteomes" id="UP000472267">
    <property type="component" value="Chromosome 11"/>
</dbReference>
<dbReference type="SUPFAM" id="SSF54695">
    <property type="entry name" value="POZ domain"/>
    <property type="match status" value="1"/>
</dbReference>
<accession>A0A672G1U5</accession>
<dbReference type="Gene3D" id="3.30.710.10">
    <property type="entry name" value="Potassium Channel Kv1.1, Chain A"/>
    <property type="match status" value="1"/>
</dbReference>
<keyword evidence="4" id="KW-1185">Reference proteome</keyword>
<evidence type="ECO:0000256" key="1">
    <source>
        <dbReference type="SAM" id="MobiDB-lite"/>
    </source>
</evidence>
<feature type="compositionally biased region" description="Basic and acidic residues" evidence="1">
    <location>
        <begin position="127"/>
        <end position="146"/>
    </location>
</feature>
<name>A0A672G1U5_SALFA</name>
<protein>
    <recommendedName>
        <fullName evidence="2">BTB domain-containing protein</fullName>
    </recommendedName>
</protein>
<dbReference type="InterPro" id="IPR000210">
    <property type="entry name" value="BTB/POZ_dom"/>
</dbReference>
<dbReference type="GO" id="GO:0000978">
    <property type="term" value="F:RNA polymerase II cis-regulatory region sequence-specific DNA binding"/>
    <property type="evidence" value="ECO:0007669"/>
    <property type="project" value="TreeGrafter"/>
</dbReference>
<dbReference type="InterPro" id="IPR011333">
    <property type="entry name" value="SKP1/BTB/POZ_sf"/>
</dbReference>
<dbReference type="Ensembl" id="ENSSFAT00005012730.1">
    <property type="protein sequence ID" value="ENSSFAP00005012192.1"/>
    <property type="gene ID" value="ENSSFAG00005006778.1"/>
</dbReference>
<dbReference type="AlphaFoldDB" id="A0A672G1U5"/>
<dbReference type="InParanoid" id="A0A672G1U5"/>
<feature type="region of interest" description="Disordered" evidence="1">
    <location>
        <begin position="127"/>
        <end position="195"/>
    </location>
</feature>
<evidence type="ECO:0000313" key="4">
    <source>
        <dbReference type="Proteomes" id="UP000472267"/>
    </source>
</evidence>
<reference evidence="3" key="1">
    <citation type="submission" date="2019-06" db="EMBL/GenBank/DDBJ databases">
        <authorList>
            <consortium name="Wellcome Sanger Institute Data Sharing"/>
        </authorList>
    </citation>
    <scope>NUCLEOTIDE SEQUENCE [LARGE SCALE GENOMIC DNA]</scope>
</reference>
<feature type="region of interest" description="Disordered" evidence="1">
    <location>
        <begin position="308"/>
        <end position="331"/>
    </location>
</feature>
<dbReference type="InterPro" id="IPR050457">
    <property type="entry name" value="ZnFinger_BTB_dom_contain"/>
</dbReference>
<reference evidence="3" key="2">
    <citation type="submission" date="2025-08" db="UniProtKB">
        <authorList>
            <consortium name="Ensembl"/>
        </authorList>
    </citation>
    <scope>IDENTIFICATION</scope>
</reference>
<sequence>MIRINNTQYFHFLQHANVLRRSGSLCDAVISVKSQIFRAHRLVLACASRALAQRLAQGDADSPVHCTLEYFSPHTFQQVLDFTYTQALDVPVDDLRLLLRAAQLLEMQQLEEQCRKQLDTLDCREAAQPAKEVKEEQESTEERNEDAAQGDKPQEASPPEEAEDITTVTKTLLLSDCQRSRSSPPSTAKKSRLSPMPALCRDSVITRPLAGSSSFSSPWTFSAHMRDSVSTLRRITENFISAHPLQYPHQASVANPFSLSTPHVFPLLGSHLQGPVQRYVMDCSSFHPRYNQNLYAESNKTSSALRRKQAAHRAFTPSAQSDKPRLVKTWI</sequence>